<reference evidence="1" key="1">
    <citation type="journal article" date="2024" name="Int. J. Syst. Evol. Microbiol.">
        <title>Polycladomyces zharkentensis sp. nov., a novel thermophilic cellulose- and starch-degrading member of the Bacillota from a geothermal aquifer in Kazakhstan.</title>
        <authorList>
            <person name="Mashzhan A."/>
            <person name="Kistaubayeva A."/>
            <person name="Javier-Lopez R."/>
            <person name="Bissenova U."/>
            <person name="Bissenbay A."/>
            <person name="Birkeland N.K."/>
        </authorList>
    </citation>
    <scope>NUCLEOTIDE SEQUENCE</scope>
    <source>
        <strain evidence="1">ZKZ2T</strain>
    </source>
</reference>
<evidence type="ECO:0000313" key="2">
    <source>
        <dbReference type="Proteomes" id="UP001177120"/>
    </source>
</evidence>
<comment type="caution">
    <text evidence="1">The sequence shown here is derived from an EMBL/GenBank/DDBJ whole genome shotgun (WGS) entry which is preliminary data.</text>
</comment>
<dbReference type="EMBL" id="JAFHAP010000004">
    <property type="protein sequence ID" value="MBN2908494.1"/>
    <property type="molecule type" value="Genomic_DNA"/>
</dbReference>
<gene>
    <name evidence="1" type="ORF">JQC72_03045</name>
</gene>
<dbReference type="Proteomes" id="UP001177120">
    <property type="component" value="Unassembled WGS sequence"/>
</dbReference>
<keyword evidence="2" id="KW-1185">Reference proteome</keyword>
<sequence length="74" mass="7965">MLSPMVIGALSINQVSSVGKVNVSYGLNFLVHSRSFLKANVSNFHVGDASVHRVVSPVNDRDITDTTVIQVKVV</sequence>
<name>A0ABS2WG77_9BACL</name>
<organism evidence="1 2">
    <name type="scientific">Polycladomyces zharkentensis</name>
    <dbReference type="NCBI Taxonomy" id="2807616"/>
    <lineage>
        <taxon>Bacteria</taxon>
        <taxon>Bacillati</taxon>
        <taxon>Bacillota</taxon>
        <taxon>Bacilli</taxon>
        <taxon>Bacillales</taxon>
        <taxon>Thermoactinomycetaceae</taxon>
        <taxon>Polycladomyces</taxon>
    </lineage>
</organism>
<accession>A0ABS2WG77</accession>
<evidence type="ECO:0000313" key="1">
    <source>
        <dbReference type="EMBL" id="MBN2908494.1"/>
    </source>
</evidence>
<protein>
    <submittedName>
        <fullName evidence="1">Uncharacterized protein</fullName>
    </submittedName>
</protein>
<dbReference type="RefSeq" id="WP_205492637.1">
    <property type="nucleotide sequence ID" value="NZ_JAFHAP010000004.1"/>
</dbReference>
<proteinExistence type="predicted"/>